<accession>A0A0U3GLI2</accession>
<protein>
    <submittedName>
        <fullName evidence="6">LacI family transcriptional regulator</fullName>
    </submittedName>
</protein>
<dbReference type="KEGG" id="kfv:AS188_10395"/>
<dbReference type="SUPFAM" id="SSF53822">
    <property type="entry name" value="Periplasmic binding protein-like I"/>
    <property type="match status" value="1"/>
</dbReference>
<sequence>MAEPGRPRDHGALNPPRLQDVADRAGVSTATVSRALSGRGHVSSRARAKVQQAAHELGFVVSYHASSLASGRSRNIGVVLPYVDRWYFSTVLEGAAGALMDAGYDLSLYNFEGDRYRETVLTDFLLRKRLDAAVAVSLYLDPTETAQLLAAGIPLVGVGGPLEGVPTISIDDLDVGRRATEHLIGLGHRRIAHIGGVNEHGRYFAMSRGRRAGYEHALAGAGLPVDPAWSLVSDYTFTDAYQRAKNFLADPTSRPTAIFAASDEMAAGAILAARDLGLTVPGDLSVIGVDAHPIGEAFGLTTIDQHARQQGTRAVDRLLEHLAGKNNEPTNEVLPAHFVVRSSTGPATDPANA</sequence>
<keyword evidence="3" id="KW-0804">Transcription</keyword>
<dbReference type="GO" id="GO:0003700">
    <property type="term" value="F:DNA-binding transcription factor activity"/>
    <property type="evidence" value="ECO:0007669"/>
    <property type="project" value="TreeGrafter"/>
</dbReference>
<dbReference type="PROSITE" id="PS50932">
    <property type="entry name" value="HTH_LACI_2"/>
    <property type="match status" value="1"/>
</dbReference>
<dbReference type="SUPFAM" id="SSF47413">
    <property type="entry name" value="lambda repressor-like DNA-binding domains"/>
    <property type="match status" value="1"/>
</dbReference>
<dbReference type="GO" id="GO:0000976">
    <property type="term" value="F:transcription cis-regulatory region binding"/>
    <property type="evidence" value="ECO:0007669"/>
    <property type="project" value="TreeGrafter"/>
</dbReference>
<dbReference type="InterPro" id="IPR028082">
    <property type="entry name" value="Peripla_BP_I"/>
</dbReference>
<dbReference type="CDD" id="cd01392">
    <property type="entry name" value="HTH_LacI"/>
    <property type="match status" value="1"/>
</dbReference>
<feature type="domain" description="HTH lacI-type" evidence="5">
    <location>
        <begin position="16"/>
        <end position="70"/>
    </location>
</feature>
<dbReference type="Pfam" id="PF00356">
    <property type="entry name" value="LacI"/>
    <property type="match status" value="1"/>
</dbReference>
<dbReference type="PANTHER" id="PTHR30146">
    <property type="entry name" value="LACI-RELATED TRANSCRIPTIONAL REPRESSOR"/>
    <property type="match status" value="1"/>
</dbReference>
<keyword evidence="1" id="KW-0805">Transcription regulation</keyword>
<evidence type="ECO:0000256" key="2">
    <source>
        <dbReference type="ARBA" id="ARBA00023125"/>
    </source>
</evidence>
<dbReference type="Pfam" id="PF13377">
    <property type="entry name" value="Peripla_BP_3"/>
    <property type="match status" value="1"/>
</dbReference>
<dbReference type="EMBL" id="CP013254">
    <property type="protein sequence ID" value="ALU40083.1"/>
    <property type="molecule type" value="Genomic_DNA"/>
</dbReference>
<proteinExistence type="predicted"/>
<dbReference type="InterPro" id="IPR000843">
    <property type="entry name" value="HTH_LacI"/>
</dbReference>
<keyword evidence="2" id="KW-0238">DNA-binding</keyword>
<dbReference type="PROSITE" id="PS00356">
    <property type="entry name" value="HTH_LACI_1"/>
    <property type="match status" value="1"/>
</dbReference>
<evidence type="ECO:0000256" key="3">
    <source>
        <dbReference type="ARBA" id="ARBA00023163"/>
    </source>
</evidence>
<organism evidence="6 7">
    <name type="scientific">Kocuria flava</name>
    <dbReference type="NCBI Taxonomy" id="446860"/>
    <lineage>
        <taxon>Bacteria</taxon>
        <taxon>Bacillati</taxon>
        <taxon>Actinomycetota</taxon>
        <taxon>Actinomycetes</taxon>
        <taxon>Micrococcales</taxon>
        <taxon>Micrococcaceae</taxon>
        <taxon>Kocuria</taxon>
    </lineage>
</organism>
<dbReference type="Gene3D" id="1.10.260.40">
    <property type="entry name" value="lambda repressor-like DNA-binding domains"/>
    <property type="match status" value="1"/>
</dbReference>
<dbReference type="PANTHER" id="PTHR30146:SF153">
    <property type="entry name" value="LACTOSE OPERON REPRESSOR"/>
    <property type="match status" value="1"/>
</dbReference>
<reference evidence="6 7" key="1">
    <citation type="submission" date="2015-11" db="EMBL/GenBank/DDBJ databases">
        <title>Complete Genome Sequence of Kocuria flava strain HO-9041.</title>
        <authorList>
            <person name="Zhou M."/>
            <person name="Dai J."/>
        </authorList>
    </citation>
    <scope>NUCLEOTIDE SEQUENCE [LARGE SCALE GENOMIC DNA]</scope>
    <source>
        <strain evidence="6 7">HO-9041</strain>
    </source>
</reference>
<evidence type="ECO:0000313" key="7">
    <source>
        <dbReference type="Proteomes" id="UP000057181"/>
    </source>
</evidence>
<name>A0A0U3GLI2_9MICC</name>
<dbReference type="AlphaFoldDB" id="A0A0U3GLI2"/>
<gene>
    <name evidence="6" type="ORF">AS188_10395</name>
</gene>
<evidence type="ECO:0000256" key="1">
    <source>
        <dbReference type="ARBA" id="ARBA00023015"/>
    </source>
</evidence>
<dbReference type="InterPro" id="IPR010982">
    <property type="entry name" value="Lambda_DNA-bd_dom_sf"/>
</dbReference>
<evidence type="ECO:0000313" key="6">
    <source>
        <dbReference type="EMBL" id="ALU40083.1"/>
    </source>
</evidence>
<evidence type="ECO:0000256" key="4">
    <source>
        <dbReference type="SAM" id="MobiDB-lite"/>
    </source>
</evidence>
<dbReference type="InterPro" id="IPR046335">
    <property type="entry name" value="LacI/GalR-like_sensor"/>
</dbReference>
<dbReference type="Proteomes" id="UP000057181">
    <property type="component" value="Chromosome"/>
</dbReference>
<feature type="compositionally biased region" description="Basic and acidic residues" evidence="4">
    <location>
        <begin position="1"/>
        <end position="11"/>
    </location>
</feature>
<feature type="region of interest" description="Disordered" evidence="4">
    <location>
        <begin position="1"/>
        <end position="20"/>
    </location>
</feature>
<dbReference type="CDD" id="cd06267">
    <property type="entry name" value="PBP1_LacI_sugar_binding-like"/>
    <property type="match status" value="1"/>
</dbReference>
<dbReference type="SMART" id="SM00354">
    <property type="entry name" value="HTH_LACI"/>
    <property type="match status" value="1"/>
</dbReference>
<dbReference type="RefSeq" id="WP_058858785.1">
    <property type="nucleotide sequence ID" value="NZ_BJZR01000101.1"/>
</dbReference>
<dbReference type="Gene3D" id="3.40.50.2300">
    <property type="match status" value="2"/>
</dbReference>
<dbReference type="STRING" id="446860.AS188_10395"/>
<evidence type="ECO:0000259" key="5">
    <source>
        <dbReference type="PROSITE" id="PS50932"/>
    </source>
</evidence>